<protein>
    <submittedName>
        <fullName evidence="2">Uncharacterized protein</fullName>
    </submittedName>
</protein>
<keyword evidence="3" id="KW-1185">Reference proteome</keyword>
<name>A0ABR8WIU3_9BACL</name>
<feature type="transmembrane region" description="Helical" evidence="1">
    <location>
        <begin position="6"/>
        <end position="39"/>
    </location>
</feature>
<dbReference type="Proteomes" id="UP000658980">
    <property type="component" value="Unassembled WGS sequence"/>
</dbReference>
<sequence>MISTTRILQVIGLIGFVLAFLQIGIGWFIGFFFSGIFFLTLKNENGKRKNLNIILGVIIVIYSFYALYTQSNIF</sequence>
<keyword evidence="1" id="KW-0812">Transmembrane</keyword>
<keyword evidence="1" id="KW-0472">Membrane</keyword>
<feature type="transmembrane region" description="Helical" evidence="1">
    <location>
        <begin position="51"/>
        <end position="68"/>
    </location>
</feature>
<evidence type="ECO:0000256" key="1">
    <source>
        <dbReference type="SAM" id="Phobius"/>
    </source>
</evidence>
<evidence type="ECO:0000313" key="2">
    <source>
        <dbReference type="EMBL" id="MBD8016813.1"/>
    </source>
</evidence>
<accession>A0ABR8WIU3</accession>
<reference evidence="2 3" key="1">
    <citation type="submission" date="2020-08" db="EMBL/GenBank/DDBJ databases">
        <title>A Genomic Blueprint of the Chicken Gut Microbiome.</title>
        <authorList>
            <person name="Gilroy R."/>
            <person name="Ravi A."/>
            <person name="Getino M."/>
            <person name="Pursley I."/>
            <person name="Horton D.L."/>
            <person name="Alikhan N.-F."/>
            <person name="Baker D."/>
            <person name="Gharbi K."/>
            <person name="Hall N."/>
            <person name="Watson M."/>
            <person name="Adriaenssens E.M."/>
            <person name="Foster-Nyarko E."/>
            <person name="Jarju S."/>
            <person name="Secka A."/>
            <person name="Antonio M."/>
            <person name="Oren A."/>
            <person name="Chaudhuri R."/>
            <person name="La Ragione R.M."/>
            <person name="Hildebrand F."/>
            <person name="Pallen M.J."/>
        </authorList>
    </citation>
    <scope>NUCLEOTIDE SEQUENCE [LARGE SCALE GENOMIC DNA]</scope>
    <source>
        <strain evidence="2 3">Sa1BUA13</strain>
    </source>
</reference>
<evidence type="ECO:0000313" key="3">
    <source>
        <dbReference type="Proteomes" id="UP000658980"/>
    </source>
</evidence>
<keyword evidence="1" id="KW-1133">Transmembrane helix</keyword>
<organism evidence="2 3">
    <name type="scientific">Planococcus wigleyi</name>
    <dbReference type="NCBI Taxonomy" id="2762216"/>
    <lineage>
        <taxon>Bacteria</taxon>
        <taxon>Bacillati</taxon>
        <taxon>Bacillota</taxon>
        <taxon>Bacilli</taxon>
        <taxon>Bacillales</taxon>
        <taxon>Caryophanaceae</taxon>
        <taxon>Planococcus</taxon>
    </lineage>
</organism>
<dbReference type="RefSeq" id="WP_191716963.1">
    <property type="nucleotide sequence ID" value="NZ_JACSPU010000012.1"/>
</dbReference>
<proteinExistence type="predicted"/>
<gene>
    <name evidence="2" type="ORF">H9630_18580</name>
</gene>
<dbReference type="EMBL" id="JACSPU010000012">
    <property type="protein sequence ID" value="MBD8016813.1"/>
    <property type="molecule type" value="Genomic_DNA"/>
</dbReference>
<comment type="caution">
    <text evidence="2">The sequence shown here is derived from an EMBL/GenBank/DDBJ whole genome shotgun (WGS) entry which is preliminary data.</text>
</comment>